<dbReference type="Gene3D" id="3.60.70.12">
    <property type="entry name" value="L-amino peptidase D-ALA esterase/amidase"/>
    <property type="match status" value="1"/>
</dbReference>
<evidence type="ECO:0000313" key="3">
    <source>
        <dbReference type="Proteomes" id="UP000320776"/>
    </source>
</evidence>
<dbReference type="KEGG" id="sted:SPTER_36460"/>
<dbReference type="GO" id="GO:0004177">
    <property type="term" value="F:aminopeptidase activity"/>
    <property type="evidence" value="ECO:0007669"/>
    <property type="project" value="UniProtKB-KW"/>
</dbReference>
<evidence type="ECO:0000313" key="2">
    <source>
        <dbReference type="EMBL" id="QDR82223.1"/>
    </source>
</evidence>
<dbReference type="CDD" id="cd02252">
    <property type="entry name" value="nylC_like"/>
    <property type="match status" value="1"/>
</dbReference>
<accession>A0A517DY09</accession>
<evidence type="ECO:0000256" key="1">
    <source>
        <dbReference type="ARBA" id="ARBA00007068"/>
    </source>
</evidence>
<dbReference type="RefSeq" id="WP_144351632.1">
    <property type="nucleotide sequence ID" value="NZ_CP036259.1"/>
</dbReference>
<keyword evidence="2" id="KW-0031">Aminopeptidase</keyword>
<dbReference type="PANTHER" id="PTHR36512:SF3">
    <property type="entry name" value="BLR5678 PROTEIN"/>
    <property type="match status" value="1"/>
</dbReference>
<organism evidence="2 3">
    <name type="scientific">Sporomusa termitida</name>
    <dbReference type="NCBI Taxonomy" id="2377"/>
    <lineage>
        <taxon>Bacteria</taxon>
        <taxon>Bacillati</taxon>
        <taxon>Bacillota</taxon>
        <taxon>Negativicutes</taxon>
        <taxon>Selenomonadales</taxon>
        <taxon>Sporomusaceae</taxon>
        <taxon>Sporomusa</taxon>
    </lineage>
</organism>
<gene>
    <name evidence="2" type="ORF">SPTER_36460</name>
</gene>
<keyword evidence="3" id="KW-1185">Reference proteome</keyword>
<dbReference type="EMBL" id="CP036259">
    <property type="protein sequence ID" value="QDR82223.1"/>
    <property type="molecule type" value="Genomic_DNA"/>
</dbReference>
<name>A0A517DY09_9FIRM</name>
<dbReference type="InterPro" id="IPR005321">
    <property type="entry name" value="Peptidase_S58_DmpA"/>
</dbReference>
<dbReference type="Pfam" id="PF03576">
    <property type="entry name" value="Peptidase_S58"/>
    <property type="match status" value="1"/>
</dbReference>
<protein>
    <submittedName>
        <fullName evidence="2">Putative aminopeptidase</fullName>
        <ecNumber evidence="2">3.4.11.-</ecNumber>
    </submittedName>
</protein>
<reference evidence="2 3" key="1">
    <citation type="submission" date="2019-02" db="EMBL/GenBank/DDBJ databases">
        <title>Closed genome of Sporomusa termitida DSM 4440.</title>
        <authorList>
            <person name="Poehlein A."/>
            <person name="Daniel R."/>
        </authorList>
    </citation>
    <scope>NUCLEOTIDE SEQUENCE [LARGE SCALE GENOMIC DNA]</scope>
    <source>
        <strain evidence="2 3">DSM 4440</strain>
    </source>
</reference>
<dbReference type="OrthoDB" id="9808347at2"/>
<sequence>MAKLTDIAGIEIGHAQDFTAATGCTVILCREGAVAGVDVWGGAPGTRETDLLKPVNHVDRVQAVLLAGGSAFGLDAAAGVMQYLEEQGAGFDVGVTKVPIVAGAVLFDLTCGDYRVRPDKAMGYAACLAAAGPVVPEGSVGAGTGATVGKVYGMEQAMKGGIGTCCLTAGPLLVGAIVAVNCLGDVVNPVNGKILAGAFNETPFRFLNCEQGLIDRYEQHAGLFTANTTIGTVVTNAALTKSEANKVASMAHNGYARTIRPAHTLLDGDTIFTLATGRTAANVNAVGILAAQAVAQAVIRAVTQAAPLAGFRCCRELAANYGC</sequence>
<keyword evidence="2" id="KW-0645">Protease</keyword>
<comment type="similarity">
    <text evidence="1">Belongs to the peptidase S58 family.</text>
</comment>
<dbReference type="InterPro" id="IPR016117">
    <property type="entry name" value="ArgJ-like_dom_sf"/>
</dbReference>
<dbReference type="AlphaFoldDB" id="A0A517DY09"/>
<proteinExistence type="inferred from homology"/>
<dbReference type="SUPFAM" id="SSF56266">
    <property type="entry name" value="DmpA/ArgJ-like"/>
    <property type="match status" value="1"/>
</dbReference>
<dbReference type="PANTHER" id="PTHR36512">
    <property type="entry name" value="D-AMINOPEPTIDASE"/>
    <property type="match status" value="1"/>
</dbReference>
<keyword evidence="2" id="KW-0378">Hydrolase</keyword>
<dbReference type="EC" id="3.4.11.-" evidence="2"/>
<dbReference type="Proteomes" id="UP000320776">
    <property type="component" value="Chromosome"/>
</dbReference>